<name>A0A9P9H3Y5_FUSSL</name>
<evidence type="ECO:0000313" key="1">
    <source>
        <dbReference type="EMBL" id="KAH7250698.1"/>
    </source>
</evidence>
<gene>
    <name evidence="1" type="ORF">B0J15DRAFT_496706</name>
</gene>
<dbReference type="EMBL" id="JAGTJS010000012">
    <property type="protein sequence ID" value="KAH7250698.1"/>
    <property type="molecule type" value="Genomic_DNA"/>
</dbReference>
<protein>
    <submittedName>
        <fullName evidence="1">Uncharacterized protein</fullName>
    </submittedName>
</protein>
<accession>A0A9P9H3Y5</accession>
<proteinExistence type="predicted"/>
<dbReference type="AlphaFoldDB" id="A0A9P9H3Y5"/>
<evidence type="ECO:0000313" key="2">
    <source>
        <dbReference type="Proteomes" id="UP000736672"/>
    </source>
</evidence>
<organism evidence="1 2">
    <name type="scientific">Fusarium solani</name>
    <name type="common">Filamentous fungus</name>
    <dbReference type="NCBI Taxonomy" id="169388"/>
    <lineage>
        <taxon>Eukaryota</taxon>
        <taxon>Fungi</taxon>
        <taxon>Dikarya</taxon>
        <taxon>Ascomycota</taxon>
        <taxon>Pezizomycotina</taxon>
        <taxon>Sordariomycetes</taxon>
        <taxon>Hypocreomycetidae</taxon>
        <taxon>Hypocreales</taxon>
        <taxon>Nectriaceae</taxon>
        <taxon>Fusarium</taxon>
        <taxon>Fusarium solani species complex</taxon>
    </lineage>
</organism>
<keyword evidence="2" id="KW-1185">Reference proteome</keyword>
<reference evidence="1" key="1">
    <citation type="journal article" date="2021" name="Nat. Commun.">
        <title>Genetic determinants of endophytism in the Arabidopsis root mycobiome.</title>
        <authorList>
            <person name="Mesny F."/>
            <person name="Miyauchi S."/>
            <person name="Thiergart T."/>
            <person name="Pickel B."/>
            <person name="Atanasova L."/>
            <person name="Karlsson M."/>
            <person name="Huettel B."/>
            <person name="Barry K.W."/>
            <person name="Haridas S."/>
            <person name="Chen C."/>
            <person name="Bauer D."/>
            <person name="Andreopoulos W."/>
            <person name="Pangilinan J."/>
            <person name="LaButti K."/>
            <person name="Riley R."/>
            <person name="Lipzen A."/>
            <person name="Clum A."/>
            <person name="Drula E."/>
            <person name="Henrissat B."/>
            <person name="Kohler A."/>
            <person name="Grigoriev I.V."/>
            <person name="Martin F.M."/>
            <person name="Hacquard S."/>
        </authorList>
    </citation>
    <scope>NUCLEOTIDE SEQUENCE</scope>
    <source>
        <strain evidence="1">FSSC 5 MPI-SDFR-AT-0091</strain>
    </source>
</reference>
<sequence length="72" mass="8025">MLPLACRLGCTILCETAVDADETGAACKIAEQVSEACQMQLHERPELEIWESVSEISIKRRKAHLCVSAKYF</sequence>
<comment type="caution">
    <text evidence="1">The sequence shown here is derived from an EMBL/GenBank/DDBJ whole genome shotgun (WGS) entry which is preliminary data.</text>
</comment>
<feature type="non-terminal residue" evidence="1">
    <location>
        <position position="72"/>
    </location>
</feature>
<dbReference type="Proteomes" id="UP000736672">
    <property type="component" value="Unassembled WGS sequence"/>
</dbReference>